<feature type="signal peptide" evidence="2">
    <location>
        <begin position="1"/>
        <end position="19"/>
    </location>
</feature>
<keyword evidence="5" id="KW-1185">Reference proteome</keyword>
<comment type="caution">
    <text evidence="4">The sequence shown here is derived from an EMBL/GenBank/DDBJ whole genome shotgun (WGS) entry which is preliminary data.</text>
</comment>
<protein>
    <submittedName>
        <fullName evidence="4">Transglycosylase SLT domain-containing protein</fullName>
    </submittedName>
</protein>
<evidence type="ECO:0000313" key="4">
    <source>
        <dbReference type="EMBL" id="MFC3105430.1"/>
    </source>
</evidence>
<name>A0ABV7EUH0_9GAMM</name>
<gene>
    <name evidence="4" type="ORF">ACFOSU_16265</name>
</gene>
<dbReference type="SUPFAM" id="SSF53955">
    <property type="entry name" value="Lysozyme-like"/>
    <property type="match status" value="1"/>
</dbReference>
<reference evidence="5" key="1">
    <citation type="journal article" date="2019" name="Int. J. Syst. Evol. Microbiol.">
        <title>The Global Catalogue of Microorganisms (GCM) 10K type strain sequencing project: providing services to taxonomists for standard genome sequencing and annotation.</title>
        <authorList>
            <consortium name="The Broad Institute Genomics Platform"/>
            <consortium name="The Broad Institute Genome Sequencing Center for Infectious Disease"/>
            <person name="Wu L."/>
            <person name="Ma J."/>
        </authorList>
    </citation>
    <scope>NUCLEOTIDE SEQUENCE [LARGE SCALE GENOMIC DNA]</scope>
    <source>
        <strain evidence="5">KCTC 52640</strain>
    </source>
</reference>
<dbReference type="Pfam" id="PF01464">
    <property type="entry name" value="SLT"/>
    <property type="match status" value="1"/>
</dbReference>
<feature type="chain" id="PRO_5046241017" evidence="2">
    <location>
        <begin position="20"/>
        <end position="232"/>
    </location>
</feature>
<feature type="compositionally biased region" description="Polar residues" evidence="1">
    <location>
        <begin position="211"/>
        <end position="232"/>
    </location>
</feature>
<organism evidence="4 5">
    <name type="scientific">Salinisphaera aquimarina</name>
    <dbReference type="NCBI Taxonomy" id="2094031"/>
    <lineage>
        <taxon>Bacteria</taxon>
        <taxon>Pseudomonadati</taxon>
        <taxon>Pseudomonadota</taxon>
        <taxon>Gammaproteobacteria</taxon>
        <taxon>Salinisphaerales</taxon>
        <taxon>Salinisphaeraceae</taxon>
        <taxon>Salinisphaera</taxon>
    </lineage>
</organism>
<feature type="region of interest" description="Disordered" evidence="1">
    <location>
        <begin position="185"/>
        <end position="232"/>
    </location>
</feature>
<dbReference type="InterPro" id="IPR023346">
    <property type="entry name" value="Lysozyme-like_dom_sf"/>
</dbReference>
<dbReference type="Gene3D" id="1.10.530.10">
    <property type="match status" value="1"/>
</dbReference>
<keyword evidence="2" id="KW-0732">Signal</keyword>
<evidence type="ECO:0000256" key="2">
    <source>
        <dbReference type="SAM" id="SignalP"/>
    </source>
</evidence>
<evidence type="ECO:0000313" key="5">
    <source>
        <dbReference type="Proteomes" id="UP001595462"/>
    </source>
</evidence>
<dbReference type="EMBL" id="JBHRSS010000008">
    <property type="protein sequence ID" value="MFC3105430.1"/>
    <property type="molecule type" value="Genomic_DNA"/>
</dbReference>
<evidence type="ECO:0000256" key="1">
    <source>
        <dbReference type="SAM" id="MobiDB-lite"/>
    </source>
</evidence>
<accession>A0ABV7EUH0</accession>
<feature type="domain" description="Transglycosylase SLT" evidence="3">
    <location>
        <begin position="31"/>
        <end position="156"/>
    </location>
</feature>
<sequence>MRRCTLLWLVWCVAPLAFAGPHTVPAAYTNAAHAHQVPPVMLYALSLTESATTLSFGRRPWPWTLNIAGSGERYATRAAACQALTTALTHTKIVDVGISQLNVHWQKTLFSAGGRFADPCAALNPYANLDAAAAILYHCHQRQGGSWIDAAGCYHRPAGGAPAARYRAAFKRELARLRNASVHVATGHTSRTARAQSVAAAGPAADEAHASSPSRVTWISPTHDSGSSHALD</sequence>
<dbReference type="InterPro" id="IPR008258">
    <property type="entry name" value="Transglycosylase_SLT_dom_1"/>
</dbReference>
<dbReference type="Proteomes" id="UP001595462">
    <property type="component" value="Unassembled WGS sequence"/>
</dbReference>
<evidence type="ECO:0000259" key="3">
    <source>
        <dbReference type="Pfam" id="PF01464"/>
    </source>
</evidence>
<proteinExistence type="predicted"/>